<accession>I4ALH4</accession>
<dbReference type="eggNOG" id="COG2869">
    <property type="taxonomic scope" value="Bacteria"/>
</dbReference>
<evidence type="ECO:0000256" key="13">
    <source>
        <dbReference type="ARBA" id="ARBA00023075"/>
    </source>
</evidence>
<comment type="function">
    <text evidence="16">NQR complex catalyzes the reduction of ubiquinone-1 to ubiquinol by two successive reactions, coupled with the transport of Na(+) ions from the cytoplasm to the periplasm. NqrA to NqrE are probably involved in the second step, the conversion of ubisemiquinone to ubiquinol.</text>
</comment>
<comment type="caution">
    <text evidence="16">Lacks conserved residue(s) required for the propagation of feature annotation.</text>
</comment>
<keyword evidence="14 16" id="KW-0472">Membrane</keyword>
<evidence type="ECO:0000256" key="14">
    <source>
        <dbReference type="ARBA" id="ARBA00023136"/>
    </source>
</evidence>
<dbReference type="HAMAP" id="MF_00427">
    <property type="entry name" value="NqrC"/>
    <property type="match status" value="1"/>
</dbReference>
<evidence type="ECO:0000313" key="19">
    <source>
        <dbReference type="EMBL" id="AFM04809.1"/>
    </source>
</evidence>
<keyword evidence="9 16" id="KW-1133">Transmembrane helix</keyword>
<evidence type="ECO:0000256" key="10">
    <source>
        <dbReference type="ARBA" id="ARBA00023027"/>
    </source>
</evidence>
<sequence length="264" mass="29370" precursor="true">MSKESNAYIITFAIIMIVVIAATLGFAKEFLKESQTQAIELDTQKQILSAIVPLEQVGETGEEVNAYYAKHIESIAVDVNGDEKKMTEKGEKIFPEKVDIRKQFKEKNETKKILPVFKFKDDAGKVTAYILPVYGNGLWDNIWGYIALEPDMKTVKGAVFDHKGETPGLGARIADTEVESRYQGKTIYDKDGKLASIEMIKGEKNPSDKITEHTVDGLSGATITARGVNLMLEKYFILYENYIQKVKKSSASNSSSLKNVALVK</sequence>
<evidence type="ECO:0000259" key="18">
    <source>
        <dbReference type="SMART" id="SM00900"/>
    </source>
</evidence>
<comment type="cofactor">
    <cofactor evidence="16 17">
        <name>FMN</name>
        <dbReference type="ChEBI" id="CHEBI:58210"/>
    </cofactor>
</comment>
<dbReference type="GO" id="GO:0016655">
    <property type="term" value="F:oxidoreductase activity, acting on NAD(P)H, quinone or similar compound as acceptor"/>
    <property type="evidence" value="ECO:0007669"/>
    <property type="project" value="UniProtKB-UniRule"/>
</dbReference>
<feature type="transmembrane region" description="Helical" evidence="16">
    <location>
        <begin position="6"/>
        <end position="27"/>
    </location>
</feature>
<dbReference type="GO" id="GO:0006814">
    <property type="term" value="P:sodium ion transport"/>
    <property type="evidence" value="ECO:0007669"/>
    <property type="project" value="UniProtKB-UniRule"/>
</dbReference>
<dbReference type="PIRSF" id="PIRSF009437">
    <property type="entry name" value="NQR-1_subunit_C"/>
    <property type="match status" value="1"/>
</dbReference>
<evidence type="ECO:0000256" key="5">
    <source>
        <dbReference type="ARBA" id="ARBA00022630"/>
    </source>
</evidence>
<dbReference type="STRING" id="880071.Fleli_2443"/>
<protein>
    <recommendedName>
        <fullName evidence="16 17">Na(+)-translocating NADH-quinone reductase subunit C</fullName>
        <shortName evidence="16 17">Na(+)-NQR subunit C</shortName>
        <shortName evidence="16 17">Na(+)-translocating NQR subunit C</shortName>
        <ecNumber evidence="16 17">7.2.1.1</ecNumber>
    </recommendedName>
    <alternativeName>
        <fullName evidence="16 17">NQR complex subunit C</fullName>
    </alternativeName>
    <alternativeName>
        <fullName evidence="16 17">NQR-1 subunit C</fullName>
    </alternativeName>
</protein>
<comment type="subunit">
    <text evidence="16 17">Composed of six subunits; NqrA, NqrB, NqrC, NqrD, NqrE and NqrF.</text>
</comment>
<dbReference type="InterPro" id="IPR007329">
    <property type="entry name" value="FMN-bd"/>
</dbReference>
<comment type="catalytic activity">
    <reaction evidence="16 17">
        <text>a ubiquinone + n Na(+)(in) + NADH + H(+) = a ubiquinol + n Na(+)(out) + NAD(+)</text>
        <dbReference type="Rhea" id="RHEA:47748"/>
        <dbReference type="Rhea" id="RHEA-COMP:9565"/>
        <dbReference type="Rhea" id="RHEA-COMP:9566"/>
        <dbReference type="ChEBI" id="CHEBI:15378"/>
        <dbReference type="ChEBI" id="CHEBI:16389"/>
        <dbReference type="ChEBI" id="CHEBI:17976"/>
        <dbReference type="ChEBI" id="CHEBI:29101"/>
        <dbReference type="ChEBI" id="CHEBI:57540"/>
        <dbReference type="ChEBI" id="CHEBI:57945"/>
        <dbReference type="EC" id="7.2.1.1"/>
    </reaction>
</comment>
<evidence type="ECO:0000256" key="16">
    <source>
        <dbReference type="HAMAP-Rule" id="MF_00427"/>
    </source>
</evidence>
<keyword evidence="6 16" id="KW-0288">FMN</keyword>
<dbReference type="EC" id="7.2.1.1" evidence="16 17"/>
<dbReference type="PATRIC" id="fig|880071.3.peg.2429"/>
<keyword evidence="1 16" id="KW-0813">Transport</keyword>
<keyword evidence="11 16" id="KW-0915">Sodium</keyword>
<dbReference type="InterPro" id="IPR010204">
    <property type="entry name" value="NqrC"/>
</dbReference>
<evidence type="ECO:0000256" key="17">
    <source>
        <dbReference type="PIRNR" id="PIRNR009437"/>
    </source>
</evidence>
<keyword evidence="12 16" id="KW-0406">Ion transport</keyword>
<evidence type="ECO:0000256" key="9">
    <source>
        <dbReference type="ARBA" id="ARBA00022989"/>
    </source>
</evidence>
<evidence type="ECO:0000256" key="4">
    <source>
        <dbReference type="ARBA" id="ARBA00022553"/>
    </source>
</evidence>
<dbReference type="PANTHER" id="PTHR37838">
    <property type="entry name" value="NA(+)-TRANSLOCATING NADH-QUINONE REDUCTASE SUBUNIT C"/>
    <property type="match status" value="1"/>
</dbReference>
<evidence type="ECO:0000256" key="6">
    <source>
        <dbReference type="ARBA" id="ARBA00022643"/>
    </source>
</evidence>
<dbReference type="PANTHER" id="PTHR37838:SF1">
    <property type="entry name" value="NA(+)-TRANSLOCATING NADH-QUINONE REDUCTASE SUBUNIT C"/>
    <property type="match status" value="1"/>
</dbReference>
<dbReference type="RefSeq" id="WP_014798246.1">
    <property type="nucleotide sequence ID" value="NC_018018.1"/>
</dbReference>
<organism evidence="19 20">
    <name type="scientific">Bernardetia litoralis (strain ATCC 23117 / DSM 6794 / NBRC 15988 / NCIMB 1366 / Fx l1 / Sio-4)</name>
    <name type="common">Flexibacter litoralis</name>
    <dbReference type="NCBI Taxonomy" id="880071"/>
    <lineage>
        <taxon>Bacteria</taxon>
        <taxon>Pseudomonadati</taxon>
        <taxon>Bacteroidota</taxon>
        <taxon>Cytophagia</taxon>
        <taxon>Cytophagales</taxon>
        <taxon>Bernardetiaceae</taxon>
        <taxon>Bernardetia</taxon>
    </lineage>
</organism>
<evidence type="ECO:0000256" key="7">
    <source>
        <dbReference type="ARBA" id="ARBA00022692"/>
    </source>
</evidence>
<dbReference type="NCBIfam" id="TIGR01938">
    <property type="entry name" value="nqrC"/>
    <property type="match status" value="1"/>
</dbReference>
<keyword evidence="10 16" id="KW-0520">NAD</keyword>
<keyword evidence="8 16" id="KW-1278">Translocase</keyword>
<reference evidence="20" key="1">
    <citation type="submission" date="2012-06" db="EMBL/GenBank/DDBJ databases">
        <title>The complete genome of Flexibacter litoralis DSM 6794.</title>
        <authorList>
            <person name="Lucas S."/>
            <person name="Copeland A."/>
            <person name="Lapidus A."/>
            <person name="Glavina del Rio T."/>
            <person name="Dalin E."/>
            <person name="Tice H."/>
            <person name="Bruce D."/>
            <person name="Goodwin L."/>
            <person name="Pitluck S."/>
            <person name="Peters L."/>
            <person name="Ovchinnikova G."/>
            <person name="Lu M."/>
            <person name="Kyrpides N."/>
            <person name="Mavromatis K."/>
            <person name="Ivanova N."/>
            <person name="Brettin T."/>
            <person name="Detter J.C."/>
            <person name="Han C."/>
            <person name="Larimer F."/>
            <person name="Land M."/>
            <person name="Hauser L."/>
            <person name="Markowitz V."/>
            <person name="Cheng J.-F."/>
            <person name="Hugenholtz P."/>
            <person name="Woyke T."/>
            <person name="Wu D."/>
            <person name="Spring S."/>
            <person name="Lang E."/>
            <person name="Kopitz M."/>
            <person name="Brambilla E."/>
            <person name="Klenk H.-P."/>
            <person name="Eisen J.A."/>
        </authorList>
    </citation>
    <scope>NUCLEOTIDE SEQUENCE [LARGE SCALE GENOMIC DNA]</scope>
    <source>
        <strain evidence="20">ATCC 23117 / DSM 6794 / NBRC 15988 / NCIMB 1366 / Sio-4</strain>
    </source>
</reference>
<dbReference type="Pfam" id="PF04205">
    <property type="entry name" value="FMN_bind"/>
    <property type="match status" value="1"/>
</dbReference>
<evidence type="ECO:0000256" key="12">
    <source>
        <dbReference type="ARBA" id="ARBA00023065"/>
    </source>
</evidence>
<dbReference type="GO" id="GO:0010181">
    <property type="term" value="F:FMN binding"/>
    <property type="evidence" value="ECO:0007669"/>
    <property type="project" value="UniProtKB-UniRule"/>
</dbReference>
<keyword evidence="15 16" id="KW-0739">Sodium transport</keyword>
<dbReference type="GO" id="GO:0005886">
    <property type="term" value="C:plasma membrane"/>
    <property type="evidence" value="ECO:0007669"/>
    <property type="project" value="UniProtKB-SubCell"/>
</dbReference>
<evidence type="ECO:0000256" key="2">
    <source>
        <dbReference type="ARBA" id="ARBA00022475"/>
    </source>
</evidence>
<dbReference type="EMBL" id="CP003345">
    <property type="protein sequence ID" value="AFM04809.1"/>
    <property type="molecule type" value="Genomic_DNA"/>
</dbReference>
<comment type="subcellular location">
    <subcellularLocation>
        <location evidence="16">Cell inner membrane</location>
        <topology evidence="16">Single-pass membrane protein</topology>
    </subcellularLocation>
</comment>
<keyword evidence="13 16" id="KW-0830">Ubiquinone</keyword>
<gene>
    <name evidence="16" type="primary">nqrC</name>
    <name evidence="19" type="ordered locus">Fleli_2443</name>
</gene>
<name>I4ALH4_BERLS</name>
<keyword evidence="2 16" id="KW-1003">Cell membrane</keyword>
<keyword evidence="4 16" id="KW-0597">Phosphoprotein</keyword>
<evidence type="ECO:0000256" key="1">
    <source>
        <dbReference type="ARBA" id="ARBA00022448"/>
    </source>
</evidence>
<evidence type="ECO:0000256" key="8">
    <source>
        <dbReference type="ARBA" id="ARBA00022967"/>
    </source>
</evidence>
<keyword evidence="20" id="KW-1185">Reference proteome</keyword>
<feature type="domain" description="FMN-binding" evidence="18">
    <location>
        <begin position="137"/>
        <end position="239"/>
    </location>
</feature>
<keyword evidence="7 16" id="KW-0812">Transmembrane</keyword>
<evidence type="ECO:0000256" key="15">
    <source>
        <dbReference type="ARBA" id="ARBA00023201"/>
    </source>
</evidence>
<comment type="similarity">
    <text evidence="16 17">Belongs to the NqrC family.</text>
</comment>
<dbReference type="Proteomes" id="UP000006054">
    <property type="component" value="Chromosome"/>
</dbReference>
<dbReference type="KEGG" id="fli:Fleli_2443"/>
<keyword evidence="5 16" id="KW-0285">Flavoprotein</keyword>
<evidence type="ECO:0000256" key="11">
    <source>
        <dbReference type="ARBA" id="ARBA00023053"/>
    </source>
</evidence>
<keyword evidence="3 16" id="KW-0997">Cell inner membrane</keyword>
<dbReference type="AlphaFoldDB" id="I4ALH4"/>
<evidence type="ECO:0000313" key="20">
    <source>
        <dbReference type="Proteomes" id="UP000006054"/>
    </source>
</evidence>
<proteinExistence type="inferred from homology"/>
<evidence type="ECO:0000256" key="3">
    <source>
        <dbReference type="ARBA" id="ARBA00022519"/>
    </source>
</evidence>
<dbReference type="OrthoDB" id="9813828at2"/>
<feature type="modified residue" description="FMN phosphoryl threonine" evidence="16">
    <location>
        <position position="222"/>
    </location>
</feature>
<dbReference type="SMART" id="SM00900">
    <property type="entry name" value="FMN_bind"/>
    <property type="match status" value="1"/>
</dbReference>
<dbReference type="HOGENOM" id="CLU_077882_0_0_10"/>